<evidence type="ECO:0008006" key="2">
    <source>
        <dbReference type="Google" id="ProtNLM"/>
    </source>
</evidence>
<proteinExistence type="predicted"/>
<reference evidence="1" key="2">
    <citation type="journal article" date="2015" name="Data Brief">
        <title>Shoot transcriptome of the giant reed, Arundo donax.</title>
        <authorList>
            <person name="Barrero R.A."/>
            <person name="Guerrero F.D."/>
            <person name="Moolhuijzen P."/>
            <person name="Goolsby J.A."/>
            <person name="Tidwell J."/>
            <person name="Bellgard S.E."/>
            <person name="Bellgard M.I."/>
        </authorList>
    </citation>
    <scope>NUCLEOTIDE SEQUENCE</scope>
    <source>
        <tissue evidence="1">Shoot tissue taken approximately 20 cm above the soil surface</tissue>
    </source>
</reference>
<dbReference type="AlphaFoldDB" id="A0A0A8XWS8"/>
<protein>
    <recommendedName>
        <fullName evidence="2">Pentatricopeptide repeat-containing protein</fullName>
    </recommendedName>
</protein>
<dbReference type="EMBL" id="GBRH01280805">
    <property type="protein sequence ID" value="JAD17090.1"/>
    <property type="molecule type" value="Transcribed_RNA"/>
</dbReference>
<accession>A0A0A8XWS8</accession>
<organism evidence="1">
    <name type="scientific">Arundo donax</name>
    <name type="common">Giant reed</name>
    <name type="synonym">Donax arundinaceus</name>
    <dbReference type="NCBI Taxonomy" id="35708"/>
    <lineage>
        <taxon>Eukaryota</taxon>
        <taxon>Viridiplantae</taxon>
        <taxon>Streptophyta</taxon>
        <taxon>Embryophyta</taxon>
        <taxon>Tracheophyta</taxon>
        <taxon>Spermatophyta</taxon>
        <taxon>Magnoliopsida</taxon>
        <taxon>Liliopsida</taxon>
        <taxon>Poales</taxon>
        <taxon>Poaceae</taxon>
        <taxon>PACMAD clade</taxon>
        <taxon>Arundinoideae</taxon>
        <taxon>Arundineae</taxon>
        <taxon>Arundo</taxon>
    </lineage>
</organism>
<name>A0A0A8XWS8_ARUDO</name>
<reference evidence="1" key="1">
    <citation type="submission" date="2014-09" db="EMBL/GenBank/DDBJ databases">
        <authorList>
            <person name="Magalhaes I.L.F."/>
            <person name="Oliveira U."/>
            <person name="Santos F.R."/>
            <person name="Vidigal T.H.D.A."/>
            <person name="Brescovit A.D."/>
            <person name="Santos A.J."/>
        </authorList>
    </citation>
    <scope>NUCLEOTIDE SEQUENCE</scope>
    <source>
        <tissue evidence="1">Shoot tissue taken approximately 20 cm above the soil surface</tissue>
    </source>
</reference>
<sequence>MRLCNRGRYRAAGDVVMLMVAKYIVPETSIWYTVVRGLCHTKRVRKVIDKCWDDIWRR</sequence>
<evidence type="ECO:0000313" key="1">
    <source>
        <dbReference type="EMBL" id="JAD17090.1"/>
    </source>
</evidence>